<evidence type="ECO:0000313" key="1">
    <source>
        <dbReference type="EMBL" id="GFG35080.1"/>
    </source>
</evidence>
<sequence length="145" mass="16533">TPVPNYQDVDLSFLYEMNFLPMDHTKMEQNSPYGFMEHFFSAASKVVELQLSSSQIQEFVRSNKTKYDLVFLEGVAYQSYHGLIHHVGSPPVIGILSYGSVFTAAEQVGNPTNPAFIPEIALPYGSHMTFYERLQSALLWLWMRC</sequence>
<dbReference type="Proteomes" id="UP000502823">
    <property type="component" value="Unassembled WGS sequence"/>
</dbReference>
<dbReference type="SUPFAM" id="SSF53756">
    <property type="entry name" value="UDP-Glycosyltransferase/glycogen phosphorylase"/>
    <property type="match status" value="1"/>
</dbReference>
<dbReference type="OrthoDB" id="5835829at2759"/>
<feature type="non-terminal residue" evidence="1">
    <location>
        <position position="1"/>
    </location>
</feature>
<keyword evidence="2" id="KW-1185">Reference proteome</keyword>
<dbReference type="AlphaFoldDB" id="A0A6L2PTY3"/>
<accession>A0A6L2PTY3</accession>
<dbReference type="InParanoid" id="A0A6L2PTY3"/>
<name>A0A6L2PTY3_COPFO</name>
<evidence type="ECO:0008006" key="3">
    <source>
        <dbReference type="Google" id="ProtNLM"/>
    </source>
</evidence>
<organism evidence="1 2">
    <name type="scientific">Coptotermes formosanus</name>
    <name type="common">Formosan subterranean termite</name>
    <dbReference type="NCBI Taxonomy" id="36987"/>
    <lineage>
        <taxon>Eukaryota</taxon>
        <taxon>Metazoa</taxon>
        <taxon>Ecdysozoa</taxon>
        <taxon>Arthropoda</taxon>
        <taxon>Hexapoda</taxon>
        <taxon>Insecta</taxon>
        <taxon>Pterygota</taxon>
        <taxon>Neoptera</taxon>
        <taxon>Polyneoptera</taxon>
        <taxon>Dictyoptera</taxon>
        <taxon>Blattodea</taxon>
        <taxon>Blattoidea</taxon>
        <taxon>Termitoidae</taxon>
        <taxon>Rhinotermitidae</taxon>
        <taxon>Coptotermes</taxon>
    </lineage>
</organism>
<gene>
    <name evidence="1" type="ORF">Cfor_04774</name>
</gene>
<dbReference type="EMBL" id="BLKM01000520">
    <property type="protein sequence ID" value="GFG35080.1"/>
    <property type="molecule type" value="Genomic_DNA"/>
</dbReference>
<proteinExistence type="predicted"/>
<feature type="non-terminal residue" evidence="1">
    <location>
        <position position="145"/>
    </location>
</feature>
<evidence type="ECO:0000313" key="2">
    <source>
        <dbReference type="Proteomes" id="UP000502823"/>
    </source>
</evidence>
<protein>
    <recommendedName>
        <fullName evidence="3">Glucuronosyltransferase</fullName>
    </recommendedName>
</protein>
<reference evidence="2" key="1">
    <citation type="submission" date="2020-01" db="EMBL/GenBank/DDBJ databases">
        <title>Draft genome sequence of the Termite Coptotermes fromosanus.</title>
        <authorList>
            <person name="Itakura S."/>
            <person name="Yosikawa Y."/>
            <person name="Umezawa K."/>
        </authorList>
    </citation>
    <scope>NUCLEOTIDE SEQUENCE [LARGE SCALE GENOMIC DNA]</scope>
</reference>
<comment type="caution">
    <text evidence="1">The sequence shown here is derived from an EMBL/GenBank/DDBJ whole genome shotgun (WGS) entry which is preliminary data.</text>
</comment>